<keyword evidence="4" id="KW-1185">Reference proteome</keyword>
<proteinExistence type="predicted"/>
<keyword evidence="2" id="KW-0472">Membrane</keyword>
<evidence type="ECO:0000313" key="4">
    <source>
        <dbReference type="Proteomes" id="UP000516173"/>
    </source>
</evidence>
<reference evidence="3 4" key="1">
    <citation type="submission" date="2020-08" db="EMBL/GenBank/DDBJ databases">
        <title>Genome Sequencing of Nocardia wallacei strain FMUON74 and assembly.</title>
        <authorList>
            <person name="Toyokawa M."/>
            <person name="Uesaka K."/>
        </authorList>
    </citation>
    <scope>NUCLEOTIDE SEQUENCE [LARGE SCALE GENOMIC DNA]</scope>
    <source>
        <strain evidence="3 4">FMUON74</strain>
    </source>
</reference>
<dbReference type="Proteomes" id="UP000516173">
    <property type="component" value="Chromosome"/>
</dbReference>
<dbReference type="RefSeq" id="WP_425301360.1">
    <property type="nucleotide sequence ID" value="NZ_AP023396.1"/>
</dbReference>
<feature type="transmembrane region" description="Helical" evidence="2">
    <location>
        <begin position="420"/>
        <end position="440"/>
    </location>
</feature>
<dbReference type="AlphaFoldDB" id="A0A7G1KV42"/>
<protein>
    <recommendedName>
        <fullName evidence="5">Transmembrane protein</fullName>
    </recommendedName>
</protein>
<feature type="compositionally biased region" description="Low complexity" evidence="1">
    <location>
        <begin position="203"/>
        <end position="216"/>
    </location>
</feature>
<keyword evidence="2" id="KW-0812">Transmembrane</keyword>
<dbReference type="KEGG" id="nwl:NWFMUON74_69300"/>
<name>A0A7G1KV42_9NOCA</name>
<accession>A0A7G1KV42</accession>
<evidence type="ECO:0000256" key="2">
    <source>
        <dbReference type="SAM" id="Phobius"/>
    </source>
</evidence>
<feature type="transmembrane region" description="Helical" evidence="2">
    <location>
        <begin position="238"/>
        <end position="268"/>
    </location>
</feature>
<organism evidence="3 4">
    <name type="scientific">Nocardia wallacei</name>
    <dbReference type="NCBI Taxonomy" id="480035"/>
    <lineage>
        <taxon>Bacteria</taxon>
        <taxon>Bacillati</taxon>
        <taxon>Actinomycetota</taxon>
        <taxon>Actinomycetes</taxon>
        <taxon>Mycobacteriales</taxon>
        <taxon>Nocardiaceae</taxon>
        <taxon>Nocardia</taxon>
    </lineage>
</organism>
<feature type="transmembrane region" description="Helical" evidence="2">
    <location>
        <begin position="274"/>
        <end position="295"/>
    </location>
</feature>
<evidence type="ECO:0000256" key="1">
    <source>
        <dbReference type="SAM" id="MobiDB-lite"/>
    </source>
</evidence>
<feature type="transmembrane region" description="Helical" evidence="2">
    <location>
        <begin position="103"/>
        <end position="124"/>
    </location>
</feature>
<evidence type="ECO:0000313" key="3">
    <source>
        <dbReference type="EMBL" id="BCK59158.1"/>
    </source>
</evidence>
<feature type="region of interest" description="Disordered" evidence="1">
    <location>
        <begin position="182"/>
        <end position="220"/>
    </location>
</feature>
<feature type="transmembrane region" description="Helical" evidence="2">
    <location>
        <begin position="343"/>
        <end position="365"/>
    </location>
</feature>
<evidence type="ECO:0008006" key="5">
    <source>
        <dbReference type="Google" id="ProtNLM"/>
    </source>
</evidence>
<feature type="transmembrane region" description="Helical" evidence="2">
    <location>
        <begin position="377"/>
        <end position="400"/>
    </location>
</feature>
<sequence length="659" mass="66839">MHGARDPGALGIDRHVGWLSVISGGWGWGGRWGRVVPAVYSLVLALVVVGPLLGPGYLLLRDAVSTPRSYLTDSALGLGDAAPRAVPQDALLAVVSTVVDGGVAVKVILVAALWAAGFGAAVLARRLLHVSTAPQLVAATVAIWNPYVAERLLQGHWSLLTGYAALPWTVLAAQRLRDTTANQQGVSASGHGTGESDTRDARAAAAHGHSGRSAAGSGTGTVAGAGGPSVVSKGRPVVVAWLGLGSCLAAAGLTPTGAVLAGSVALVVAGWRNVVGVLGVWCAASAPWLVATALSGAGAEPSDPAGVAAFAARAEPGLATVGSLAGLGGIWNSDAVPGSRTTLFAVAGTAVLLTLVAAGVRRVGAAGDGGTRHARRALLLVAVVAVALPALGATGWGLRIGELLVTGIPGAGLLRDTQKYVALAMPAFALCAAAGCRTFADVGRRWGSTLGTTATATFFIAALVLTLPDLAWGVGGELRPVRYPSGWQRVAGLVHGPGDVAVLPGGMFRKFPYSGQAPVLDPAPRMLPRDVLQTGELPVRGRVVSGEGNRAHEVEQLLLHGGPATDLAAHGVGWVLVERTTPGPLGDSETALAQLIPAYADADLALYRVPGTIDPGPRSRAEHRRIAAAAHLLWALLLVAGPATMIVRRALPHLRNPTR</sequence>
<dbReference type="EMBL" id="AP023396">
    <property type="protein sequence ID" value="BCK59158.1"/>
    <property type="molecule type" value="Genomic_DNA"/>
</dbReference>
<gene>
    <name evidence="3" type="ORF">NWFMUON74_69300</name>
</gene>
<keyword evidence="2" id="KW-1133">Transmembrane helix</keyword>
<dbReference type="GeneID" id="80351730"/>
<feature type="transmembrane region" description="Helical" evidence="2">
    <location>
        <begin position="38"/>
        <end position="60"/>
    </location>
</feature>